<keyword evidence="5" id="KW-0963">Cytoplasm</keyword>
<dbReference type="Gene3D" id="1.25.10.10">
    <property type="entry name" value="Leucine-rich Repeat Variant"/>
    <property type="match status" value="1"/>
</dbReference>
<dbReference type="InterPro" id="IPR005043">
    <property type="entry name" value="XPO2_C"/>
</dbReference>
<dbReference type="GO" id="GO:0005049">
    <property type="term" value="F:nuclear export signal receptor activity"/>
    <property type="evidence" value="ECO:0007669"/>
    <property type="project" value="TreeGrafter"/>
</dbReference>
<keyword evidence="7" id="KW-0539">Nucleus</keyword>
<dbReference type="GO" id="GO:0006606">
    <property type="term" value="P:protein import into nucleus"/>
    <property type="evidence" value="ECO:0007669"/>
    <property type="project" value="TreeGrafter"/>
</dbReference>
<dbReference type="PANTHER" id="PTHR10997">
    <property type="entry name" value="IMPORTIN-7, 8, 11"/>
    <property type="match status" value="1"/>
</dbReference>
<dbReference type="PANTHER" id="PTHR10997:SF8">
    <property type="entry name" value="EXPORTIN-2"/>
    <property type="match status" value="1"/>
</dbReference>
<dbReference type="Pfam" id="PF03378">
    <property type="entry name" value="CAS_CSE1"/>
    <property type="match status" value="1"/>
</dbReference>
<name>A0A2H9TG06_9FUNG</name>
<evidence type="ECO:0000256" key="6">
    <source>
        <dbReference type="ARBA" id="ARBA00022927"/>
    </source>
</evidence>
<evidence type="ECO:0000256" key="7">
    <source>
        <dbReference type="ARBA" id="ARBA00023242"/>
    </source>
</evidence>
<dbReference type="OrthoDB" id="3268246at2759"/>
<dbReference type="STRING" id="1246581.A0A2H9TG06"/>
<evidence type="ECO:0000256" key="2">
    <source>
        <dbReference type="ARBA" id="ARBA00004496"/>
    </source>
</evidence>
<dbReference type="SMART" id="SM00913">
    <property type="entry name" value="IBN_N"/>
    <property type="match status" value="1"/>
</dbReference>
<dbReference type="AlphaFoldDB" id="A0A2H9TG06"/>
<evidence type="ECO:0000313" key="9">
    <source>
        <dbReference type="EMBL" id="PJF16661.1"/>
    </source>
</evidence>
<organism evidence="9 10">
    <name type="scientific">Paramicrosporidium saccamoebae</name>
    <dbReference type="NCBI Taxonomy" id="1246581"/>
    <lineage>
        <taxon>Eukaryota</taxon>
        <taxon>Fungi</taxon>
        <taxon>Fungi incertae sedis</taxon>
        <taxon>Cryptomycota</taxon>
        <taxon>Cryptomycota incertae sedis</taxon>
        <taxon>Paramicrosporidium</taxon>
    </lineage>
</organism>
<evidence type="ECO:0000313" key="10">
    <source>
        <dbReference type="Proteomes" id="UP000240830"/>
    </source>
</evidence>
<protein>
    <recommendedName>
        <fullName evidence="8">Importin N-terminal domain-containing protein</fullName>
    </recommendedName>
</protein>
<dbReference type="Pfam" id="PF08506">
    <property type="entry name" value="Cse1"/>
    <property type="match status" value="1"/>
</dbReference>
<dbReference type="GO" id="GO:0006611">
    <property type="term" value="P:protein export from nucleus"/>
    <property type="evidence" value="ECO:0007669"/>
    <property type="project" value="TreeGrafter"/>
</dbReference>
<gene>
    <name evidence="9" type="ORF">PSACC_03523</name>
</gene>
<feature type="domain" description="Importin N-terminal" evidence="8">
    <location>
        <begin position="183"/>
        <end position="259"/>
    </location>
</feature>
<keyword evidence="6" id="KW-0653">Protein transport</keyword>
<dbReference type="GO" id="GO:0031267">
    <property type="term" value="F:small GTPase binding"/>
    <property type="evidence" value="ECO:0007669"/>
    <property type="project" value="InterPro"/>
</dbReference>
<evidence type="ECO:0000259" key="8">
    <source>
        <dbReference type="PROSITE" id="PS50166"/>
    </source>
</evidence>
<keyword evidence="10" id="KW-1185">Reference proteome</keyword>
<dbReference type="EMBL" id="MTSL01000211">
    <property type="protein sequence ID" value="PJF16661.1"/>
    <property type="molecule type" value="Genomic_DNA"/>
</dbReference>
<dbReference type="Proteomes" id="UP000240830">
    <property type="component" value="Unassembled WGS sequence"/>
</dbReference>
<comment type="subcellular location">
    <subcellularLocation>
        <location evidence="2">Cytoplasm</location>
    </subcellularLocation>
    <subcellularLocation>
        <location evidence="1">Nucleus</location>
    </subcellularLocation>
</comment>
<evidence type="ECO:0000256" key="1">
    <source>
        <dbReference type="ARBA" id="ARBA00004123"/>
    </source>
</evidence>
<evidence type="ECO:0000256" key="3">
    <source>
        <dbReference type="ARBA" id="ARBA00008669"/>
    </source>
</evidence>
<sequence>MTASIIPKYHSAKERRAAWLANTRLDDFKVEHCDLDEKLRNQIHQDSVRSFSQFDSALPEELAARQKQMEKFLTHFFAAHPDLHYFQGAASPLPFGLQDYHRQGQLRVNGHEVEGAVTTGDGLGDCSTFGTDCESIRGILHIAALVNFAVRSRQSRTDVVFAIWSNVVTLLTQTLNPLAQRQAEDTLKQLELSSPHFPLLLLSVADGSFAVIEVHVRMAAALLFKNFVKRHWSLETPLPSFTDEDRRAVKQQIVGILTKVPPVIQNQLCEAVTLIAAVDFPEEWPDLIQRLVERLNPADFDNNIAILKTLHRMFKRYRTEFRSDELYTEINFVLGQLASPLLEMYKALDALVESNASNKETLQKLLRAQILLNKIYYSLNAQDLPAFFEDNLGEFMESLKRQLSYKNAIVETTSEEEAGPAEKLPASVAKIAILYAMRYEEDFTQLGQFVEAAWSVLTTVSRQPKHDATAGACMRLLSTVAKQERHKSLFSGVLQLLCDKVIVPNILLRESDLELFEDEPLEFIRRSIDGGTEDEGRRGGAINLARGLMEFYENEITAILQSYVEEFLKIYSISPAQKWRDKNAAVHLFTAISIRGAVSSLGVTRVNPLVNIQDFFTRHILPDLQASNAALHPLLKIDAIKFLSDFRSQLDKEQLVASFPLIQHHLASHHFVVHTYAAIAIDRILSLRKQGGPVFTSADVASVADAIITGILRILRSKKQAEKVSENEFLVKAVLRTLVTAQKEVLLPIMDEPLSSVASLIGLVSVNPSNPIFNHNLFECAAAIIKYCSGDPTGATKIDAQLLPVLQNILQNDVTEFIHYVFQLLAVYVESRADSGLPATVQALVPPVLLPALWSSSENIPALTRFLQAVILRDPNYIVQNNLMPQVLGIFQSLISSKVHDVHAFSIIGTVIQSVPISNMESYISGILMVILNRLQSSKTPRLALNFLLFICIFVCAASVNQASSYLVRLFDSLQPKLLAGLMTGVLLTNGPKIRDRHDRKLVIVGLAKIATETPELMSGDQDCSSLFTAIISTVVTMLTTLPAGGLGEVNTEAEAEEEPSGTFWKLKVAASSRRCPMLDNLPEPAPVFINSLVALSRSQQPGKLSSLLSSLDQPTQNALSNLLHQSNASL</sequence>
<dbReference type="GO" id="GO:0005635">
    <property type="term" value="C:nuclear envelope"/>
    <property type="evidence" value="ECO:0007669"/>
    <property type="project" value="TreeGrafter"/>
</dbReference>
<proteinExistence type="inferred from homology"/>
<dbReference type="GO" id="GO:0005829">
    <property type="term" value="C:cytosol"/>
    <property type="evidence" value="ECO:0007669"/>
    <property type="project" value="TreeGrafter"/>
</dbReference>
<reference evidence="9 10" key="1">
    <citation type="submission" date="2016-10" db="EMBL/GenBank/DDBJ databases">
        <title>The genome of Paramicrosporidium saccamoebae is the missing link in understanding Cryptomycota and Microsporidia evolution.</title>
        <authorList>
            <person name="Quandt C.A."/>
            <person name="Beaudet D."/>
            <person name="Corsaro D."/>
            <person name="Michel R."/>
            <person name="Corradi N."/>
            <person name="James T."/>
        </authorList>
    </citation>
    <scope>NUCLEOTIDE SEQUENCE [LARGE SCALE GENOMIC DNA]</scope>
    <source>
        <strain evidence="9 10">KSL3</strain>
    </source>
</reference>
<dbReference type="InterPro" id="IPR011989">
    <property type="entry name" value="ARM-like"/>
</dbReference>
<dbReference type="Gene3D" id="1.10.8.1310">
    <property type="match status" value="1"/>
</dbReference>
<comment type="similarity">
    <text evidence="3">Belongs to the XPO2/CSE1 family.</text>
</comment>
<dbReference type="PROSITE" id="PS50166">
    <property type="entry name" value="IMPORTIN_B_NT"/>
    <property type="match status" value="1"/>
</dbReference>
<accession>A0A2H9TG06</accession>
<dbReference type="InterPro" id="IPR016024">
    <property type="entry name" value="ARM-type_fold"/>
</dbReference>
<dbReference type="InterPro" id="IPR013713">
    <property type="entry name" value="XPO2_central"/>
</dbReference>
<evidence type="ECO:0000256" key="4">
    <source>
        <dbReference type="ARBA" id="ARBA00022448"/>
    </source>
</evidence>
<dbReference type="Pfam" id="PF03810">
    <property type="entry name" value="IBN_N"/>
    <property type="match status" value="1"/>
</dbReference>
<dbReference type="SUPFAM" id="SSF48371">
    <property type="entry name" value="ARM repeat"/>
    <property type="match status" value="1"/>
</dbReference>
<evidence type="ECO:0000256" key="5">
    <source>
        <dbReference type="ARBA" id="ARBA00022490"/>
    </source>
</evidence>
<dbReference type="InterPro" id="IPR001494">
    <property type="entry name" value="Importin-beta_N"/>
</dbReference>
<keyword evidence="4" id="KW-0813">Transport</keyword>
<comment type="caution">
    <text evidence="9">The sequence shown here is derived from an EMBL/GenBank/DDBJ whole genome shotgun (WGS) entry which is preliminary data.</text>
</comment>